<dbReference type="InterPro" id="IPR000847">
    <property type="entry name" value="LysR_HTH_N"/>
</dbReference>
<keyword evidence="2" id="KW-0805">Transcription regulation</keyword>
<dbReference type="PANTHER" id="PTHR30126:SF40">
    <property type="entry name" value="HTH-TYPE TRANSCRIPTIONAL REGULATOR GLTR"/>
    <property type="match status" value="1"/>
</dbReference>
<dbReference type="InterPro" id="IPR005119">
    <property type="entry name" value="LysR_subst-bd"/>
</dbReference>
<sequence length="291" mass="33347">MFHLLKAFLSVYETHNFTKTANNLYLSQPTVSSQIRKLEDYLNVSLFVRNGKQEILPTKEADFLYPRVLKIIEEWNDAITHVDTQKTYREKCVLASSQTCGAYLIPKIVPVLVKHFPMVNFSFPVMSGPEIVQELEKAKVDFGLIETPERSELMERHVIAKDELVLAGDSDSDYWLLPETNSPLGFINENYLKYNNLSPNLIRTYNHEMALALLKHQVGKTIISKFALDPSIPYQHLDTLDGRNLYFVTRKKVVSEKLGRISNFIQEQLALCQIVLVTKKQRIKSQAVGLS</sequence>
<dbReference type="InterPro" id="IPR036388">
    <property type="entry name" value="WH-like_DNA-bd_sf"/>
</dbReference>
<organism evidence="6 7">
    <name type="scientific">Tetragenococcus osmophilus</name>
    <dbReference type="NCBI Taxonomy" id="526944"/>
    <lineage>
        <taxon>Bacteria</taxon>
        <taxon>Bacillati</taxon>
        <taxon>Bacillota</taxon>
        <taxon>Bacilli</taxon>
        <taxon>Lactobacillales</taxon>
        <taxon>Enterococcaceae</taxon>
        <taxon>Tetragenococcus</taxon>
    </lineage>
</organism>
<reference evidence="6 7" key="1">
    <citation type="journal article" date="2014" name="Int. J. Syst. Evol. Microbiol.">
        <title>Complete genome sequence of Corynebacterium casei LMG S-19264T (=DSM 44701T), isolated from a smear-ripened cheese.</title>
        <authorList>
            <consortium name="US DOE Joint Genome Institute (JGI-PGF)"/>
            <person name="Walter F."/>
            <person name="Albersmeier A."/>
            <person name="Kalinowski J."/>
            <person name="Ruckert C."/>
        </authorList>
    </citation>
    <scope>NUCLEOTIDE SEQUENCE [LARGE SCALE GENOMIC DNA]</scope>
    <source>
        <strain evidence="6 7">NBRC 114545</strain>
    </source>
</reference>
<evidence type="ECO:0000256" key="1">
    <source>
        <dbReference type="ARBA" id="ARBA00009437"/>
    </source>
</evidence>
<evidence type="ECO:0000313" key="7">
    <source>
        <dbReference type="Proteomes" id="UP001157039"/>
    </source>
</evidence>
<dbReference type="Gene3D" id="1.10.10.10">
    <property type="entry name" value="Winged helix-like DNA-binding domain superfamily/Winged helix DNA-binding domain"/>
    <property type="match status" value="1"/>
</dbReference>
<dbReference type="InterPro" id="IPR036390">
    <property type="entry name" value="WH_DNA-bd_sf"/>
</dbReference>
<dbReference type="RefSeq" id="WP_284212698.1">
    <property type="nucleotide sequence ID" value="NZ_BSUW01000001.1"/>
</dbReference>
<protein>
    <submittedName>
        <fullName evidence="6">LysR family transcriptional regulator</fullName>
    </submittedName>
</protein>
<keyword evidence="4" id="KW-0804">Transcription</keyword>
<evidence type="ECO:0000259" key="5">
    <source>
        <dbReference type="PROSITE" id="PS50931"/>
    </source>
</evidence>
<dbReference type="AlphaFoldDB" id="A0AA38CY26"/>
<dbReference type="SUPFAM" id="SSF46785">
    <property type="entry name" value="Winged helix' DNA-binding domain"/>
    <property type="match status" value="1"/>
</dbReference>
<dbReference type="GO" id="GO:0000976">
    <property type="term" value="F:transcription cis-regulatory region binding"/>
    <property type="evidence" value="ECO:0007669"/>
    <property type="project" value="TreeGrafter"/>
</dbReference>
<dbReference type="Pfam" id="PF00126">
    <property type="entry name" value="HTH_1"/>
    <property type="match status" value="1"/>
</dbReference>
<dbReference type="Pfam" id="PF03466">
    <property type="entry name" value="LysR_substrate"/>
    <property type="match status" value="1"/>
</dbReference>
<dbReference type="Proteomes" id="UP001157039">
    <property type="component" value="Unassembled WGS sequence"/>
</dbReference>
<dbReference type="PANTHER" id="PTHR30126">
    <property type="entry name" value="HTH-TYPE TRANSCRIPTIONAL REGULATOR"/>
    <property type="match status" value="1"/>
</dbReference>
<gene>
    <name evidence="6" type="ORF">GCM10025885_02210</name>
</gene>
<evidence type="ECO:0000313" key="6">
    <source>
        <dbReference type="EMBL" id="GMA71172.1"/>
    </source>
</evidence>
<dbReference type="SUPFAM" id="SSF53850">
    <property type="entry name" value="Periplasmic binding protein-like II"/>
    <property type="match status" value="1"/>
</dbReference>
<comment type="similarity">
    <text evidence="1">Belongs to the LysR transcriptional regulatory family.</text>
</comment>
<evidence type="ECO:0000256" key="2">
    <source>
        <dbReference type="ARBA" id="ARBA00023015"/>
    </source>
</evidence>
<dbReference type="Gene3D" id="3.40.190.290">
    <property type="match status" value="1"/>
</dbReference>
<keyword evidence="3" id="KW-0238">DNA-binding</keyword>
<dbReference type="CDD" id="cd05466">
    <property type="entry name" value="PBP2_LTTR_substrate"/>
    <property type="match status" value="1"/>
</dbReference>
<proteinExistence type="inferred from homology"/>
<dbReference type="EMBL" id="BSUW01000001">
    <property type="protein sequence ID" value="GMA71172.1"/>
    <property type="molecule type" value="Genomic_DNA"/>
</dbReference>
<accession>A0AA38CY26</accession>
<dbReference type="GO" id="GO:0003700">
    <property type="term" value="F:DNA-binding transcription factor activity"/>
    <property type="evidence" value="ECO:0007669"/>
    <property type="project" value="InterPro"/>
</dbReference>
<name>A0AA38CY26_9ENTE</name>
<comment type="caution">
    <text evidence="6">The sequence shown here is derived from an EMBL/GenBank/DDBJ whole genome shotgun (WGS) entry which is preliminary data.</text>
</comment>
<evidence type="ECO:0000256" key="4">
    <source>
        <dbReference type="ARBA" id="ARBA00023163"/>
    </source>
</evidence>
<feature type="domain" description="HTH lysR-type" evidence="5">
    <location>
        <begin position="1"/>
        <end position="58"/>
    </location>
</feature>
<dbReference type="PRINTS" id="PR00039">
    <property type="entry name" value="HTHLYSR"/>
</dbReference>
<dbReference type="PROSITE" id="PS50931">
    <property type="entry name" value="HTH_LYSR"/>
    <property type="match status" value="1"/>
</dbReference>
<evidence type="ECO:0000256" key="3">
    <source>
        <dbReference type="ARBA" id="ARBA00023125"/>
    </source>
</evidence>